<dbReference type="GO" id="GO:0007160">
    <property type="term" value="P:cell-matrix adhesion"/>
    <property type="evidence" value="ECO:0007669"/>
    <property type="project" value="TreeGrafter"/>
</dbReference>
<dbReference type="GO" id="GO:0051094">
    <property type="term" value="P:positive regulation of developmental process"/>
    <property type="evidence" value="ECO:0007669"/>
    <property type="project" value="UniProtKB-ARBA"/>
</dbReference>
<feature type="transmembrane region" description="Helical" evidence="16">
    <location>
        <begin position="20"/>
        <end position="38"/>
    </location>
</feature>
<feature type="disulfide bond" evidence="14">
    <location>
        <begin position="426"/>
        <end position="439"/>
    </location>
</feature>
<dbReference type="Pfam" id="PF07965">
    <property type="entry name" value="Integrin_B_tail"/>
    <property type="match status" value="1"/>
</dbReference>
<evidence type="ECO:0000256" key="9">
    <source>
        <dbReference type="ARBA" id="ARBA00022989"/>
    </source>
</evidence>
<dbReference type="GO" id="GO:0007229">
    <property type="term" value="P:integrin-mediated signaling pathway"/>
    <property type="evidence" value="ECO:0007669"/>
    <property type="project" value="UniProtKB-KW"/>
</dbReference>
<dbReference type="FunFam" id="2.10.25.10:FF:000155">
    <property type="entry name" value="Integrin beta"/>
    <property type="match status" value="1"/>
</dbReference>
<feature type="disulfide bond" evidence="14">
    <location>
        <begin position="54"/>
        <end position="63"/>
    </location>
</feature>
<feature type="domain" description="Integrin beta subunit cytoplasmic" evidence="18">
    <location>
        <begin position="787"/>
        <end position="833"/>
    </location>
</feature>
<dbReference type="GO" id="GO:0030334">
    <property type="term" value="P:regulation of cell migration"/>
    <property type="evidence" value="ECO:0007669"/>
    <property type="project" value="UniProtKB-ARBA"/>
</dbReference>
<evidence type="ECO:0000256" key="6">
    <source>
        <dbReference type="ARBA" id="ARBA00022729"/>
    </source>
</evidence>
<feature type="disulfide bond" evidence="14">
    <location>
        <begin position="656"/>
        <end position="669"/>
    </location>
</feature>
<evidence type="ECO:0000259" key="18">
    <source>
        <dbReference type="SMART" id="SM01241"/>
    </source>
</evidence>
<feature type="disulfide bond" evidence="14">
    <location>
        <begin position="532"/>
        <end position="548"/>
    </location>
</feature>
<evidence type="ECO:0000256" key="11">
    <source>
        <dbReference type="ARBA" id="ARBA00023136"/>
    </source>
</evidence>
<dbReference type="OrthoDB" id="410592at2759"/>
<evidence type="ECO:0000256" key="3">
    <source>
        <dbReference type="ARBA" id="ARBA00022475"/>
    </source>
</evidence>
<feature type="disulfide bond" evidence="14">
    <location>
        <begin position="489"/>
        <end position="493"/>
    </location>
</feature>
<feature type="disulfide bond" evidence="14">
    <location>
        <begin position="459"/>
        <end position="726"/>
    </location>
</feature>
<evidence type="ECO:0000256" key="7">
    <source>
        <dbReference type="ARBA" id="ARBA00022737"/>
    </source>
</evidence>
<feature type="disulfide bond" evidence="14">
    <location>
        <begin position="627"/>
        <end position="634"/>
    </location>
</feature>
<feature type="disulfide bond" evidence="14">
    <location>
        <begin position="564"/>
        <end position="569"/>
    </location>
</feature>
<dbReference type="Pfam" id="PF23105">
    <property type="entry name" value="EGF_integrin"/>
    <property type="match status" value="2"/>
</dbReference>
<feature type="disulfide bond" evidence="14">
    <location>
        <begin position="705"/>
        <end position="734"/>
    </location>
</feature>
<evidence type="ECO:0000256" key="15">
    <source>
        <dbReference type="RuleBase" id="RU000633"/>
    </source>
</evidence>
<dbReference type="SUPFAM" id="SSF53300">
    <property type="entry name" value="vWA-like"/>
    <property type="match status" value="1"/>
</dbReference>
<dbReference type="PRINTS" id="PR01186">
    <property type="entry name" value="INTEGRINB"/>
</dbReference>
<keyword evidence="8 15" id="KW-0130">Cell adhesion</keyword>
<feature type="disulfide bond" evidence="14">
    <location>
        <begin position="66"/>
        <end position="77"/>
    </location>
</feature>
<dbReference type="SUPFAM" id="SSF57196">
    <property type="entry name" value="EGF/Laminin"/>
    <property type="match status" value="1"/>
</dbReference>
<dbReference type="PIRSF" id="PIRSF002512">
    <property type="entry name" value="Integrin_B"/>
    <property type="match status" value="1"/>
</dbReference>
<keyword evidence="13" id="KW-0325">Glycoprotein</keyword>
<dbReference type="PROSITE" id="PS52047">
    <property type="entry name" value="I_EGF_2"/>
    <property type="match status" value="1"/>
</dbReference>
<dbReference type="GO" id="GO:0008305">
    <property type="term" value="C:integrin complex"/>
    <property type="evidence" value="ECO:0007669"/>
    <property type="project" value="TreeGrafter"/>
</dbReference>
<evidence type="ECO:0000256" key="12">
    <source>
        <dbReference type="ARBA" id="ARBA00023157"/>
    </source>
</evidence>
<feature type="disulfide bond" evidence="14">
    <location>
        <begin position="234"/>
        <end position="237"/>
    </location>
</feature>
<feature type="disulfide bond" evidence="14">
    <location>
        <begin position="649"/>
        <end position="654"/>
    </location>
</feature>
<keyword evidence="7" id="KW-0677">Repeat</keyword>
<dbReference type="InterPro" id="IPR002369">
    <property type="entry name" value="Integrin_bsu_VWA"/>
</dbReference>
<feature type="disulfide bond" evidence="14">
    <location>
        <begin position="285"/>
        <end position="326"/>
    </location>
</feature>
<dbReference type="InterPro" id="IPR014836">
    <property type="entry name" value="Integrin_bsu_cyt_dom"/>
</dbReference>
<dbReference type="Gene3D" id="2.60.40.1510">
    <property type="entry name" value="ntegrin, alpha v. Chain A, domain 3"/>
    <property type="match status" value="1"/>
</dbReference>
<accession>A0A9P0A133</accession>
<gene>
    <name evidence="20" type="ORF">BEMITA_LOCUS1688</name>
</gene>
<dbReference type="SMART" id="SM00187">
    <property type="entry name" value="INB"/>
    <property type="match status" value="1"/>
</dbReference>
<dbReference type="Proteomes" id="UP001152759">
    <property type="component" value="Chromosome 1"/>
</dbReference>
<dbReference type="FunFam" id="3.40.50.410:FF:000002">
    <property type="entry name" value="Integrin beta"/>
    <property type="match status" value="1"/>
</dbReference>
<feature type="disulfide bond" evidence="14">
    <location>
        <begin position="609"/>
        <end position="614"/>
    </location>
</feature>
<dbReference type="Pfam" id="PF00362">
    <property type="entry name" value="Integrin_beta"/>
    <property type="match status" value="1"/>
</dbReference>
<feature type="disulfide bond" evidence="14">
    <location>
        <begin position="685"/>
        <end position="758"/>
    </location>
</feature>
<reference evidence="20" key="1">
    <citation type="submission" date="2021-12" db="EMBL/GenBank/DDBJ databases">
        <authorList>
            <person name="King R."/>
        </authorList>
    </citation>
    <scope>NUCLEOTIDE SEQUENCE</scope>
</reference>
<feature type="disulfide bond" evidence="14">
    <location>
        <begin position="516"/>
        <end position="558"/>
    </location>
</feature>
<dbReference type="SUPFAM" id="SSF69687">
    <property type="entry name" value="Integrin beta tail domain"/>
    <property type="match status" value="1"/>
</dbReference>
<evidence type="ECO:0000313" key="21">
    <source>
        <dbReference type="Proteomes" id="UP001152759"/>
    </source>
</evidence>
<proteinExistence type="inferred from homology"/>
<evidence type="ECO:0000256" key="2">
    <source>
        <dbReference type="ARBA" id="ARBA00007449"/>
    </source>
</evidence>
<dbReference type="GO" id="GO:0007157">
    <property type="term" value="P:heterophilic cell-cell adhesion via plasma membrane cell adhesion molecules"/>
    <property type="evidence" value="ECO:0007669"/>
    <property type="project" value="UniProtKB-ARBA"/>
</dbReference>
<feature type="transmembrane region" description="Helical" evidence="16">
    <location>
        <begin position="764"/>
        <end position="786"/>
    </location>
</feature>
<keyword evidence="6" id="KW-0732">Signal</keyword>
<feature type="disulfide bond" evidence="14">
    <location>
        <begin position="57"/>
        <end position="90"/>
    </location>
</feature>
<name>A0A9P0A133_BEMTA</name>
<feature type="disulfide bond" evidence="14">
    <location>
        <begin position="588"/>
        <end position="593"/>
    </location>
</feature>
<dbReference type="SMART" id="SM01241">
    <property type="entry name" value="Integrin_b_cyt"/>
    <property type="match status" value="1"/>
</dbReference>
<evidence type="ECO:0000256" key="10">
    <source>
        <dbReference type="ARBA" id="ARBA00023037"/>
    </source>
</evidence>
<dbReference type="GO" id="GO:0016477">
    <property type="term" value="P:cell migration"/>
    <property type="evidence" value="ECO:0007669"/>
    <property type="project" value="TreeGrafter"/>
</dbReference>
<dbReference type="SMART" id="SM01242">
    <property type="entry name" value="Integrin_B_tail"/>
    <property type="match status" value="1"/>
</dbReference>
<feature type="disulfide bond" evidence="14">
    <location>
        <begin position="616"/>
        <end position="625"/>
    </location>
</feature>
<evidence type="ECO:0000313" key="20">
    <source>
        <dbReference type="EMBL" id="CAH0382104.1"/>
    </source>
</evidence>
<dbReference type="Gene3D" id="2.10.25.10">
    <property type="entry name" value="Laminin"/>
    <property type="match status" value="4"/>
</dbReference>
<feature type="disulfide bond" evidence="14">
    <location>
        <begin position="566"/>
        <end position="601"/>
    </location>
</feature>
<evidence type="ECO:0000259" key="17">
    <source>
        <dbReference type="SMART" id="SM00187"/>
    </source>
</evidence>
<evidence type="ECO:0000256" key="5">
    <source>
        <dbReference type="ARBA" id="ARBA00022692"/>
    </source>
</evidence>
<dbReference type="InterPro" id="IPR036349">
    <property type="entry name" value="Integrin_bsu_tail_dom_sf"/>
</dbReference>
<evidence type="ECO:0000256" key="16">
    <source>
        <dbReference type="SAM" id="Phobius"/>
    </source>
</evidence>
<protein>
    <recommendedName>
        <fullName evidence="15">Integrin beta</fullName>
    </recommendedName>
</protein>
<dbReference type="GO" id="GO:0005925">
    <property type="term" value="C:focal adhesion"/>
    <property type="evidence" value="ECO:0007669"/>
    <property type="project" value="UniProtKB-ARBA"/>
</dbReference>
<dbReference type="InterPro" id="IPR057243">
    <property type="entry name" value="Integrin_I-EGF_CS"/>
</dbReference>
<evidence type="ECO:0000256" key="13">
    <source>
        <dbReference type="ARBA" id="ARBA00023180"/>
    </source>
</evidence>
<dbReference type="Pfam" id="PF08725">
    <property type="entry name" value="Integrin_b_cyt"/>
    <property type="match status" value="1"/>
</dbReference>
<dbReference type="AlphaFoldDB" id="A0A9P0A133"/>
<dbReference type="Gene3D" id="1.20.5.100">
    <property type="entry name" value="Cytochrome c1, transmembrane anchor, C-terminal"/>
    <property type="match status" value="1"/>
</dbReference>
<keyword evidence="9 16" id="KW-1133">Transmembrane helix</keyword>
<dbReference type="Pfam" id="PF23106">
    <property type="entry name" value="EGF_Teneurin"/>
    <property type="match status" value="1"/>
</dbReference>
<dbReference type="PANTHER" id="PTHR10082">
    <property type="entry name" value="INTEGRIN BETA SUBUNIT"/>
    <property type="match status" value="1"/>
</dbReference>
<evidence type="ECO:0000259" key="19">
    <source>
        <dbReference type="SMART" id="SM01242"/>
    </source>
</evidence>
<keyword evidence="3" id="KW-1003">Cell membrane</keyword>
<keyword evidence="21" id="KW-1185">Reference proteome</keyword>
<feature type="domain" description="Integrin beta subunit VWA" evidence="17">
    <location>
        <begin position="53"/>
        <end position="491"/>
    </location>
</feature>
<keyword evidence="5 15" id="KW-0812">Transmembrane</keyword>
<dbReference type="GO" id="GO:0009986">
    <property type="term" value="C:cell surface"/>
    <property type="evidence" value="ECO:0007669"/>
    <property type="project" value="TreeGrafter"/>
</dbReference>
<feature type="disulfide bond" evidence="14">
    <location>
        <begin position="672"/>
        <end position="675"/>
    </location>
</feature>
<dbReference type="FunFam" id="2.10.25.10:FF:000098">
    <property type="entry name" value="Integrin beta"/>
    <property type="match status" value="1"/>
</dbReference>
<dbReference type="Pfam" id="PF17205">
    <property type="entry name" value="PSI_integrin"/>
    <property type="match status" value="1"/>
</dbReference>
<feature type="disulfide bond" evidence="14">
    <location>
        <begin position="611"/>
        <end position="643"/>
    </location>
</feature>
<keyword evidence="12 14" id="KW-1015">Disulfide bond</keyword>
<keyword evidence="4" id="KW-0245">EGF-like domain</keyword>
<feature type="disulfide bond" evidence="14">
    <location>
        <begin position="571"/>
        <end position="586"/>
    </location>
</feature>
<dbReference type="GO" id="GO:0005178">
    <property type="term" value="F:integrin binding"/>
    <property type="evidence" value="ECO:0007669"/>
    <property type="project" value="TreeGrafter"/>
</dbReference>
<dbReference type="InterPro" id="IPR057073">
    <property type="entry name" value="EGF_integrin_2"/>
</dbReference>
<dbReference type="GO" id="GO:0033627">
    <property type="term" value="P:cell adhesion mediated by integrin"/>
    <property type="evidence" value="ECO:0007669"/>
    <property type="project" value="TreeGrafter"/>
</dbReference>
<dbReference type="InterPro" id="IPR036465">
    <property type="entry name" value="vWFA_dom_sf"/>
</dbReference>
<evidence type="ECO:0000256" key="8">
    <source>
        <dbReference type="ARBA" id="ARBA00022889"/>
    </source>
</evidence>
<dbReference type="Gene3D" id="3.40.50.410">
    <property type="entry name" value="von Willebrand factor, type A domain"/>
    <property type="match status" value="1"/>
</dbReference>
<comment type="similarity">
    <text evidence="2 15">Belongs to the integrin beta chain family.</text>
</comment>
<dbReference type="Gene3D" id="4.10.1240.30">
    <property type="match status" value="1"/>
</dbReference>
<dbReference type="EMBL" id="OU963862">
    <property type="protein sequence ID" value="CAH0382104.1"/>
    <property type="molecule type" value="Genomic_DNA"/>
</dbReference>
<feature type="disulfide bond" evidence="14">
    <location>
        <begin position="679"/>
        <end position="688"/>
    </location>
</feature>
<feature type="disulfide bond" evidence="14">
    <location>
        <begin position="651"/>
        <end position="701"/>
    </location>
</feature>
<dbReference type="SUPFAM" id="SSF103575">
    <property type="entry name" value="Plexin repeat"/>
    <property type="match status" value="1"/>
</dbReference>
<keyword evidence="11 16" id="KW-0472">Membrane</keyword>
<dbReference type="PANTHER" id="PTHR10082:SF60">
    <property type="entry name" value="INTEGRIN BETA-PS"/>
    <property type="match status" value="1"/>
</dbReference>
<dbReference type="InterPro" id="IPR033760">
    <property type="entry name" value="Integrin_beta_N"/>
</dbReference>
<sequence length="833" mass="92335">MELRWWRRCKSDIARVYPRIMFFIVVSMLCISSTYGQLPEKLVSQNPCIVKQTCSECIQTPTCAWCAEPNFSDQKRCFQPNINTDLLLKCDEAFVVNPDNVYSILEMRELSRANSHSHSTSIKNTASGGSFGAGSREAVQITPQHVSLKLRINEVYRMWLNYSQAEDYPVDLYYLMDLSNSMADDKQKLSLLGDLLAESMQNITSNFRLGFGSFVDKVTMPYVSIVPKNLVEPCTACAAPYGFQNVMSLSQNTSLFAGLVRNAAVSGNLDAPEGGFDAIMQAVVCREQIGWREKARRLLVFSTDAGFHYAGDGKLGGIVKPNDGLCHLDRRGQYTHSVLQDYPSISQINLKVKQNAINLIFAVTKEQIGVYQKLGQHVEGSSYGTLSNDSANVVELVKDQYNKISSSVEIKDNASSAIKVNYYSNCLDENGPLVQTNKCDGLKVGTVVRFQAEIEVKACPEDRRDWKQRFQIYPVGINESLIVDVEMQCDCSCENPGNPGYKENAEECSGFGTYKCGICECDSSHFGRFCECDSDNNRHGDTNLVSGCRPDNTTLVDCSGRGSCVCGQCECERRGNPDETISGQFCECDNFSCDRAGGLLCAGPGHGHCVCGKCVCEPGWTGPACDCRASNATCIPPGGTTICSGNGECECGACKCHEGKEGRYSGRFCEKCPTCPGRCSEFKECIQCLVYKTGPISQEDCAKNCTIIPEIVEVIEVNEEKDENLCAFYDEDDCRFAFVYSYDVHGKIVLRAQQERECPPQVHILGVVLVVIGSIVLIGLGFLLLWKMITYVHDQRECAKFEKEIKMAKWDTCQNPFYKQATSTYKNPIYTGN</sequence>
<evidence type="ECO:0000256" key="14">
    <source>
        <dbReference type="PIRSR" id="PIRSR002512-1"/>
    </source>
</evidence>
<evidence type="ECO:0000256" key="4">
    <source>
        <dbReference type="ARBA" id="ARBA00022536"/>
    </source>
</evidence>
<evidence type="ECO:0000256" key="1">
    <source>
        <dbReference type="ARBA" id="ARBA00004251"/>
    </source>
</evidence>
<dbReference type="InterPro" id="IPR012896">
    <property type="entry name" value="Integrin_bsu_tail"/>
</dbReference>
<dbReference type="PROSITE" id="PS00243">
    <property type="entry name" value="I_EGF_1"/>
    <property type="match status" value="1"/>
</dbReference>
<feature type="domain" description="Integrin beta subunit tail" evidence="19">
    <location>
        <begin position="679"/>
        <end position="763"/>
    </location>
</feature>
<organism evidence="20 21">
    <name type="scientific">Bemisia tabaci</name>
    <name type="common">Sweetpotato whitefly</name>
    <name type="synonym">Aleurodes tabaci</name>
    <dbReference type="NCBI Taxonomy" id="7038"/>
    <lineage>
        <taxon>Eukaryota</taxon>
        <taxon>Metazoa</taxon>
        <taxon>Ecdysozoa</taxon>
        <taxon>Arthropoda</taxon>
        <taxon>Hexapoda</taxon>
        <taxon>Insecta</taxon>
        <taxon>Pterygota</taxon>
        <taxon>Neoptera</taxon>
        <taxon>Paraneoptera</taxon>
        <taxon>Hemiptera</taxon>
        <taxon>Sternorrhyncha</taxon>
        <taxon>Aleyrodoidea</taxon>
        <taxon>Aleyrodidae</taxon>
        <taxon>Aleyrodinae</taxon>
        <taxon>Bemisia</taxon>
    </lineage>
</organism>
<dbReference type="InterPro" id="IPR032695">
    <property type="entry name" value="Integrin_dom_sf"/>
</dbReference>
<dbReference type="InterPro" id="IPR015812">
    <property type="entry name" value="Integrin_bsu"/>
</dbReference>
<dbReference type="SUPFAM" id="SSF69179">
    <property type="entry name" value="Integrin domains"/>
    <property type="match status" value="1"/>
</dbReference>
<feature type="disulfide bond" evidence="14">
    <location>
        <begin position="521"/>
        <end position="530"/>
    </location>
</feature>
<keyword evidence="10 15" id="KW-0401">Integrin</keyword>
<comment type="subcellular location">
    <subcellularLocation>
        <location evidence="1 15">Cell membrane</location>
        <topology evidence="1 15">Single-pass type I membrane protein</topology>
    </subcellularLocation>
</comment>